<evidence type="ECO:0008006" key="3">
    <source>
        <dbReference type="Google" id="ProtNLM"/>
    </source>
</evidence>
<gene>
    <name evidence="1" type="ordered locus">Sfri_3994</name>
</gene>
<proteinExistence type="predicted"/>
<dbReference type="KEGG" id="sfr:Sfri_3994"/>
<reference evidence="1 2" key="1">
    <citation type="submission" date="2006-08" db="EMBL/GenBank/DDBJ databases">
        <title>Complete sequence of Shewanella frigidimarina NCIMB 400.</title>
        <authorList>
            <consortium name="US DOE Joint Genome Institute"/>
            <person name="Copeland A."/>
            <person name="Lucas S."/>
            <person name="Lapidus A."/>
            <person name="Barry K."/>
            <person name="Detter J.C."/>
            <person name="Glavina del Rio T."/>
            <person name="Hammon N."/>
            <person name="Israni S."/>
            <person name="Dalin E."/>
            <person name="Tice H."/>
            <person name="Pitluck S."/>
            <person name="Fredrickson J.K."/>
            <person name="Kolker E."/>
            <person name="McCuel L.A."/>
            <person name="DiChristina T."/>
            <person name="Nealson K.H."/>
            <person name="Newman D."/>
            <person name="Tiedje J.M."/>
            <person name="Zhou J."/>
            <person name="Romine M.F."/>
            <person name="Culley D.E."/>
            <person name="Serres M."/>
            <person name="Chertkov O."/>
            <person name="Brettin T."/>
            <person name="Bruce D."/>
            <person name="Han C."/>
            <person name="Tapia R."/>
            <person name="Gilna P."/>
            <person name="Schmutz J."/>
            <person name="Larimer F."/>
            <person name="Land M."/>
            <person name="Hauser L."/>
            <person name="Kyrpides N."/>
            <person name="Mikhailova N."/>
            <person name="Richardson P."/>
        </authorList>
    </citation>
    <scope>NUCLEOTIDE SEQUENCE [LARGE SCALE GENOMIC DNA]</scope>
    <source>
        <strain evidence="1 2">NCIMB 400</strain>
    </source>
</reference>
<sequence length="90" mass="10182" precursor="true">MLFSMTNHVIKPLLNVMSWLALASVLLLSGCGNVLCQAQTDKEVDPLKQYEAQKRCEQLVDEHMDNSYSDQRDENMQLLKESIANNTHSG</sequence>
<evidence type="ECO:0000313" key="2">
    <source>
        <dbReference type="Proteomes" id="UP000000684"/>
    </source>
</evidence>
<dbReference type="Proteomes" id="UP000000684">
    <property type="component" value="Chromosome"/>
</dbReference>
<protein>
    <recommendedName>
        <fullName evidence="3">Lipoprotein</fullName>
    </recommendedName>
</protein>
<name>Q07VZ5_SHEFN</name>
<evidence type="ECO:0000313" key="1">
    <source>
        <dbReference type="EMBL" id="ABI73819.1"/>
    </source>
</evidence>
<dbReference type="EMBL" id="CP000447">
    <property type="protein sequence ID" value="ABI73819.1"/>
    <property type="molecule type" value="Genomic_DNA"/>
</dbReference>
<accession>Q07VZ5</accession>
<dbReference type="HOGENOM" id="CLU_2439114_0_0_6"/>
<keyword evidence="2" id="KW-1185">Reference proteome</keyword>
<dbReference type="AlphaFoldDB" id="Q07VZ5"/>
<organism evidence="1 2">
    <name type="scientific">Shewanella frigidimarina (strain NCIMB 400)</name>
    <dbReference type="NCBI Taxonomy" id="318167"/>
    <lineage>
        <taxon>Bacteria</taxon>
        <taxon>Pseudomonadati</taxon>
        <taxon>Pseudomonadota</taxon>
        <taxon>Gammaproteobacteria</taxon>
        <taxon>Alteromonadales</taxon>
        <taxon>Shewanellaceae</taxon>
        <taxon>Shewanella</taxon>
    </lineage>
</organism>